<proteinExistence type="inferred from homology"/>
<protein>
    <recommendedName>
        <fullName evidence="10">Tol-Pal system protein TolQ</fullName>
    </recommendedName>
</protein>
<dbReference type="PANTHER" id="PTHR30625">
    <property type="entry name" value="PROTEIN TOLQ"/>
    <property type="match status" value="1"/>
</dbReference>
<feature type="transmembrane region" description="Helical" evidence="10">
    <location>
        <begin position="171"/>
        <end position="193"/>
    </location>
</feature>
<dbReference type="PANTHER" id="PTHR30625:SF3">
    <property type="entry name" value="TOL-PAL SYSTEM PROTEIN TOLQ"/>
    <property type="match status" value="1"/>
</dbReference>
<evidence type="ECO:0000259" key="11">
    <source>
        <dbReference type="Pfam" id="PF01618"/>
    </source>
</evidence>
<evidence type="ECO:0000256" key="1">
    <source>
        <dbReference type="ARBA" id="ARBA00004651"/>
    </source>
</evidence>
<keyword evidence="4 10" id="KW-0997">Cell inner membrane</keyword>
<evidence type="ECO:0000256" key="6">
    <source>
        <dbReference type="ARBA" id="ARBA00022692"/>
    </source>
</evidence>
<dbReference type="NCBIfam" id="TIGR02796">
    <property type="entry name" value="tolQ"/>
    <property type="match status" value="1"/>
</dbReference>
<sequence length="229" mass="25128">MHAEISFIGLFLEASVLVKLVMLTLLGLSIASWAVIIQRNKLLNSARVKSLRFEDTFWSGVDLNRLYKELIARGSAISGLESMFVAGFKEYTRLSKVNSKAPEAVMDGTTRAMRVSLSREMEKLDNHLPLLATIGSTSPYIGLFGTVWGIMNSFIALGAVENATLAMVAPGIAEALIATAMGLFAAIPAVIGYNRFTTQVDKIEMTYANFMEEFSNILQRQAYSEKEAV</sequence>
<evidence type="ECO:0000313" key="12">
    <source>
        <dbReference type="EMBL" id="QDE31674.1"/>
    </source>
</evidence>
<evidence type="ECO:0000256" key="10">
    <source>
        <dbReference type="HAMAP-Rule" id="MF_02202"/>
    </source>
</evidence>
<evidence type="ECO:0000256" key="7">
    <source>
        <dbReference type="ARBA" id="ARBA00022989"/>
    </source>
</evidence>
<evidence type="ECO:0000256" key="3">
    <source>
        <dbReference type="ARBA" id="ARBA00022475"/>
    </source>
</evidence>
<dbReference type="RefSeq" id="WP_140234479.1">
    <property type="nucleotide sequence ID" value="NZ_CP041036.1"/>
</dbReference>
<dbReference type="HAMAP" id="MF_02202">
    <property type="entry name" value="TolQ"/>
    <property type="match status" value="1"/>
</dbReference>
<organism evidence="12 13">
    <name type="scientific">Shewanella polaris</name>
    <dbReference type="NCBI Taxonomy" id="2588449"/>
    <lineage>
        <taxon>Bacteria</taxon>
        <taxon>Pseudomonadati</taxon>
        <taxon>Pseudomonadota</taxon>
        <taxon>Gammaproteobacteria</taxon>
        <taxon>Alteromonadales</taxon>
        <taxon>Shewanellaceae</taxon>
        <taxon>Shewanella</taxon>
    </lineage>
</organism>
<dbReference type="GO" id="GO:0043213">
    <property type="term" value="P:bacteriocin transport"/>
    <property type="evidence" value="ECO:0007669"/>
    <property type="project" value="InterPro"/>
</dbReference>
<dbReference type="InterPro" id="IPR050790">
    <property type="entry name" value="ExbB/TolQ_transport"/>
</dbReference>
<dbReference type="Pfam" id="PF01618">
    <property type="entry name" value="MotA_ExbB"/>
    <property type="match status" value="1"/>
</dbReference>
<comment type="similarity">
    <text evidence="2 10">Belongs to the ExbB/TolQ family.</text>
</comment>
<dbReference type="EMBL" id="CP041036">
    <property type="protein sequence ID" value="QDE31674.1"/>
    <property type="molecule type" value="Genomic_DNA"/>
</dbReference>
<evidence type="ECO:0000256" key="5">
    <source>
        <dbReference type="ARBA" id="ARBA00022618"/>
    </source>
</evidence>
<comment type="subunit">
    <text evidence="10">The Tol-Pal system is composed of five core proteins: the inner membrane proteins TolA, TolQ and TolR, the periplasmic protein TolB and the outer membrane protein Pal. They form a network linking the inner and outer membranes and the peptidoglycan layer.</text>
</comment>
<keyword evidence="8 10" id="KW-0472">Membrane</keyword>
<evidence type="ECO:0000313" key="13">
    <source>
        <dbReference type="Proteomes" id="UP000319809"/>
    </source>
</evidence>
<feature type="transmembrane region" description="Helical" evidence="10">
    <location>
        <begin position="16"/>
        <end position="37"/>
    </location>
</feature>
<evidence type="ECO:0000256" key="9">
    <source>
        <dbReference type="ARBA" id="ARBA00023306"/>
    </source>
</evidence>
<dbReference type="InterPro" id="IPR014163">
    <property type="entry name" value="Tol-Pal_TolQ"/>
</dbReference>
<dbReference type="GO" id="GO:0005886">
    <property type="term" value="C:plasma membrane"/>
    <property type="evidence" value="ECO:0007669"/>
    <property type="project" value="UniProtKB-SubCell"/>
</dbReference>
<keyword evidence="6 10" id="KW-0812">Transmembrane</keyword>
<keyword evidence="3 10" id="KW-1003">Cell membrane</keyword>
<dbReference type="AlphaFoldDB" id="A0A4Y5YG37"/>
<dbReference type="GO" id="GO:0017038">
    <property type="term" value="P:protein import"/>
    <property type="evidence" value="ECO:0007669"/>
    <property type="project" value="TreeGrafter"/>
</dbReference>
<keyword evidence="13" id="KW-1185">Reference proteome</keyword>
<dbReference type="Proteomes" id="UP000319809">
    <property type="component" value="Chromosome"/>
</dbReference>
<reference evidence="12 13" key="1">
    <citation type="submission" date="2019-06" db="EMBL/GenBank/DDBJ databases">
        <title>The genome of Shewanella sp. SM1901.</title>
        <authorList>
            <person name="Cha Q."/>
        </authorList>
    </citation>
    <scope>NUCLEOTIDE SEQUENCE [LARGE SCALE GENOMIC DNA]</scope>
    <source>
        <strain evidence="12 13">SM1901</strain>
    </source>
</reference>
<comment type="subcellular location">
    <subcellularLocation>
        <location evidence="10">Cell inner membrane</location>
        <topology evidence="10">Multi-pass membrane protein</topology>
    </subcellularLocation>
    <subcellularLocation>
        <location evidence="1">Cell membrane</location>
        <topology evidence="1">Multi-pass membrane protein</topology>
    </subcellularLocation>
</comment>
<dbReference type="GO" id="GO:0051301">
    <property type="term" value="P:cell division"/>
    <property type="evidence" value="ECO:0007669"/>
    <property type="project" value="UniProtKB-UniRule"/>
</dbReference>
<comment type="function">
    <text evidence="10">Part of the Tol-Pal system, which plays a role in outer membrane invagination during cell division and is important for maintaining outer membrane integrity.</text>
</comment>
<evidence type="ECO:0000256" key="2">
    <source>
        <dbReference type="ARBA" id="ARBA00010442"/>
    </source>
</evidence>
<feature type="domain" description="MotA/TolQ/ExbB proton channel" evidence="11">
    <location>
        <begin position="81"/>
        <end position="207"/>
    </location>
</feature>
<evidence type="ECO:0000256" key="4">
    <source>
        <dbReference type="ARBA" id="ARBA00022519"/>
    </source>
</evidence>
<name>A0A4Y5YG37_9GAMM</name>
<evidence type="ECO:0000256" key="8">
    <source>
        <dbReference type="ARBA" id="ARBA00023136"/>
    </source>
</evidence>
<dbReference type="KEGG" id="spol:FH971_12280"/>
<dbReference type="InterPro" id="IPR002898">
    <property type="entry name" value="MotA_ExbB_proton_chnl"/>
</dbReference>
<gene>
    <name evidence="10 12" type="primary">tolQ</name>
    <name evidence="12" type="ORF">FH971_12280</name>
</gene>
<keyword evidence="9 10" id="KW-0131">Cell cycle</keyword>
<keyword evidence="5 10" id="KW-0132">Cell division</keyword>
<feature type="transmembrane region" description="Helical" evidence="10">
    <location>
        <begin position="128"/>
        <end position="151"/>
    </location>
</feature>
<keyword evidence="7 10" id="KW-1133">Transmembrane helix</keyword>
<accession>A0A4Y5YG37</accession>